<dbReference type="AlphaFoldDB" id="A0AAV9NR09"/>
<feature type="compositionally biased region" description="Basic and acidic residues" evidence="1">
    <location>
        <begin position="392"/>
        <end position="405"/>
    </location>
</feature>
<evidence type="ECO:0000313" key="3">
    <source>
        <dbReference type="Proteomes" id="UP001358417"/>
    </source>
</evidence>
<protein>
    <recommendedName>
        <fullName evidence="4">Fungal N-terminal domain-containing protein</fullName>
    </recommendedName>
</protein>
<accession>A0AAV9NR09</accession>
<feature type="compositionally biased region" description="Polar residues" evidence="1">
    <location>
        <begin position="276"/>
        <end position="286"/>
    </location>
</feature>
<dbReference type="Proteomes" id="UP001358417">
    <property type="component" value="Unassembled WGS sequence"/>
</dbReference>
<dbReference type="GeneID" id="89972805"/>
<proteinExistence type="predicted"/>
<dbReference type="RefSeq" id="XP_064710826.1">
    <property type="nucleotide sequence ID" value="XM_064848202.1"/>
</dbReference>
<evidence type="ECO:0000313" key="2">
    <source>
        <dbReference type="EMBL" id="KAK5062554.1"/>
    </source>
</evidence>
<comment type="caution">
    <text evidence="2">The sequence shown here is derived from an EMBL/GenBank/DDBJ whole genome shotgun (WGS) entry which is preliminary data.</text>
</comment>
<name>A0AAV9NR09_9EURO</name>
<evidence type="ECO:0008006" key="4">
    <source>
        <dbReference type="Google" id="ProtNLM"/>
    </source>
</evidence>
<organism evidence="2 3">
    <name type="scientific">Exophiala bonariae</name>
    <dbReference type="NCBI Taxonomy" id="1690606"/>
    <lineage>
        <taxon>Eukaryota</taxon>
        <taxon>Fungi</taxon>
        <taxon>Dikarya</taxon>
        <taxon>Ascomycota</taxon>
        <taxon>Pezizomycotina</taxon>
        <taxon>Eurotiomycetes</taxon>
        <taxon>Chaetothyriomycetidae</taxon>
        <taxon>Chaetothyriales</taxon>
        <taxon>Herpotrichiellaceae</taxon>
        <taxon>Exophiala</taxon>
    </lineage>
</organism>
<keyword evidence="3" id="KW-1185">Reference proteome</keyword>
<dbReference type="EMBL" id="JAVRRD010000002">
    <property type="protein sequence ID" value="KAK5062554.1"/>
    <property type="molecule type" value="Genomic_DNA"/>
</dbReference>
<reference evidence="2 3" key="1">
    <citation type="submission" date="2023-08" db="EMBL/GenBank/DDBJ databases">
        <title>Black Yeasts Isolated from many extreme environments.</title>
        <authorList>
            <person name="Coleine C."/>
            <person name="Stajich J.E."/>
            <person name="Selbmann L."/>
        </authorList>
    </citation>
    <scope>NUCLEOTIDE SEQUENCE [LARGE SCALE GENOMIC DNA]</scope>
    <source>
        <strain evidence="2 3">CCFEE 5792</strain>
    </source>
</reference>
<feature type="compositionally biased region" description="Pro residues" evidence="1">
    <location>
        <begin position="236"/>
        <end position="245"/>
    </location>
</feature>
<feature type="region of interest" description="Disordered" evidence="1">
    <location>
        <begin position="204"/>
        <end position="250"/>
    </location>
</feature>
<feature type="region of interest" description="Disordered" evidence="1">
    <location>
        <begin position="276"/>
        <end position="424"/>
    </location>
</feature>
<sequence length="438" mass="48993">MPTAMRFTTTGEPATMAEVCKLAWHTFYGMQKACEDFENLRFEVWTIAISLDSLHSVGTTSLLIDRQPDKARWALTFSKILSSLGAVLRPLHNLVRQYLGSSAKDRASIKNWLLHRDVTFEGVTIQDFRRKLSMLVETLNVFLSCLTHAELARARETSESEEFRVLSEVSKQVLHKWDADLPTGTQRSTDRSTRQMEFIQEARVMSSPVLQNGSPGLGLQLPNVPPSPAQLRHPQEPPSRPPPPGTMNLETIENGFRTHMHAMRRIREQLRHQQINNDHPAGQTSPHFLGVADNTRSHGWGAHPPPTPTTPTLRHNMTDSSSSSEHSGDYIETSSSGSSDRSHHSGSIQSSDASSVHSHQHLNTVEEQTRPIPVPHQQPSSAHIRKRKRHPEYRFKTGLEAENSHSSDGSGSDEAPDGGHHPKTALERMLSVVLFFDQ</sequence>
<evidence type="ECO:0000256" key="1">
    <source>
        <dbReference type="SAM" id="MobiDB-lite"/>
    </source>
</evidence>
<gene>
    <name evidence="2" type="ORF">LTR84_004627</name>
</gene>
<feature type="compositionally biased region" description="Low complexity" evidence="1">
    <location>
        <begin position="334"/>
        <end position="355"/>
    </location>
</feature>